<keyword evidence="2" id="KW-1185">Reference proteome</keyword>
<proteinExistence type="predicted"/>
<protein>
    <submittedName>
        <fullName evidence="1">Uncharacterized protein</fullName>
    </submittedName>
</protein>
<evidence type="ECO:0000313" key="2">
    <source>
        <dbReference type="Proteomes" id="UP000198551"/>
    </source>
</evidence>
<dbReference type="RefSeq" id="WP_091051686.1">
    <property type="nucleotide sequence ID" value="NZ_FMCV01000046.1"/>
</dbReference>
<sequence length="163" mass="17631">MDATERLVRIRQLLAGLPGLYGNGQVWTVIRSTDTSGPFPDAFAFLTSVGVLDTGGSDGTSPQAPQDAAQLSARLSEASQHVALDLLIGMTSRTLAYGARGRYPEERARDVFRALVKLLGHETRWWTNTDLVSWEPVTRHVMDAFVIGMGGGVMIAVLATDED</sequence>
<organism evidence="1 2">
    <name type="scientific">Micromonospora marina</name>
    <dbReference type="NCBI Taxonomy" id="307120"/>
    <lineage>
        <taxon>Bacteria</taxon>
        <taxon>Bacillati</taxon>
        <taxon>Actinomycetota</taxon>
        <taxon>Actinomycetes</taxon>
        <taxon>Micromonosporales</taxon>
        <taxon>Micromonosporaceae</taxon>
        <taxon>Micromonospora</taxon>
    </lineage>
</organism>
<gene>
    <name evidence="1" type="ORF">GA0070215_1469</name>
</gene>
<name>A0A1C5AN62_9ACTN</name>
<dbReference type="EMBL" id="FMCV01000046">
    <property type="protein sequence ID" value="SCF46454.1"/>
    <property type="molecule type" value="Genomic_DNA"/>
</dbReference>
<evidence type="ECO:0000313" key="1">
    <source>
        <dbReference type="EMBL" id="SCF46454.1"/>
    </source>
</evidence>
<reference evidence="2" key="1">
    <citation type="submission" date="2016-06" db="EMBL/GenBank/DDBJ databases">
        <authorList>
            <person name="Varghese N."/>
        </authorList>
    </citation>
    <scope>NUCLEOTIDE SEQUENCE [LARGE SCALE GENOMIC DNA]</scope>
    <source>
        <strain evidence="2">DSM 45555</strain>
    </source>
</reference>
<dbReference type="AlphaFoldDB" id="A0A1C5AN62"/>
<dbReference type="Proteomes" id="UP000198551">
    <property type="component" value="Unassembled WGS sequence"/>
</dbReference>
<accession>A0A1C5AN62</accession>